<evidence type="ECO:0000256" key="1">
    <source>
        <dbReference type="ARBA" id="ARBA00000274"/>
    </source>
</evidence>
<keyword evidence="2" id="KW-0203">Cytokinin biosynthesis</keyword>
<dbReference type="Gene3D" id="3.40.50.450">
    <property type="match status" value="1"/>
</dbReference>
<dbReference type="AlphaFoldDB" id="A0AAE3R5S1"/>
<evidence type="ECO:0000313" key="4">
    <source>
        <dbReference type="Proteomes" id="UP001232063"/>
    </source>
</evidence>
<comment type="caution">
    <text evidence="3">The sequence shown here is derived from an EMBL/GenBank/DDBJ whole genome shotgun (WGS) entry which is preliminary data.</text>
</comment>
<proteinExistence type="inferred from homology"/>
<organism evidence="3 4">
    <name type="scientific">Xanthocytophaga agilis</name>
    <dbReference type="NCBI Taxonomy" id="3048010"/>
    <lineage>
        <taxon>Bacteria</taxon>
        <taxon>Pseudomonadati</taxon>
        <taxon>Bacteroidota</taxon>
        <taxon>Cytophagia</taxon>
        <taxon>Cytophagales</taxon>
        <taxon>Rhodocytophagaceae</taxon>
        <taxon>Xanthocytophaga</taxon>
    </lineage>
</organism>
<dbReference type="GO" id="GO:0009691">
    <property type="term" value="P:cytokinin biosynthetic process"/>
    <property type="evidence" value="ECO:0007669"/>
    <property type="project" value="UniProtKB-UniRule"/>
</dbReference>
<dbReference type="InterPro" id="IPR031100">
    <property type="entry name" value="LOG_fam"/>
</dbReference>
<reference evidence="3" key="1">
    <citation type="submission" date="2023-05" db="EMBL/GenBank/DDBJ databases">
        <authorList>
            <person name="Zhang X."/>
        </authorList>
    </citation>
    <scope>NUCLEOTIDE SEQUENCE</scope>
    <source>
        <strain evidence="3">BD1B2-1</strain>
    </source>
</reference>
<evidence type="ECO:0000256" key="2">
    <source>
        <dbReference type="RuleBase" id="RU363015"/>
    </source>
</evidence>
<dbReference type="InterPro" id="IPR005269">
    <property type="entry name" value="LOG"/>
</dbReference>
<dbReference type="RefSeq" id="WP_314515407.1">
    <property type="nucleotide sequence ID" value="NZ_JASJOU010000011.1"/>
</dbReference>
<accession>A0AAE3R5S1</accession>
<protein>
    <recommendedName>
        <fullName evidence="2">Cytokinin riboside 5'-monophosphate phosphoribohydrolase</fullName>
        <ecNumber evidence="2">3.2.2.n1</ecNumber>
    </recommendedName>
</protein>
<dbReference type="GO" id="GO:0005829">
    <property type="term" value="C:cytosol"/>
    <property type="evidence" value="ECO:0007669"/>
    <property type="project" value="TreeGrafter"/>
</dbReference>
<dbReference type="InterPro" id="IPR052341">
    <property type="entry name" value="LOG_family_nucleotidases"/>
</dbReference>
<dbReference type="EC" id="3.2.2.n1" evidence="2"/>
<dbReference type="PANTHER" id="PTHR43393">
    <property type="entry name" value="CYTOKININ RIBOSIDE 5'-MONOPHOSPHATE PHOSPHORIBOHYDROLASE"/>
    <property type="match status" value="1"/>
</dbReference>
<keyword evidence="4" id="KW-1185">Reference proteome</keyword>
<dbReference type="NCBIfam" id="TIGR00730">
    <property type="entry name" value="Rossman fold protein, TIGR00730 family"/>
    <property type="match status" value="1"/>
</dbReference>
<sequence length="252" mass="28681">MSEATSKPPVSNPTPVKEEKIFLEGPRSRWEELIFSFKVLLEFIRGFRVLHFVGPCVAVFGSARVAEGSPYYALARRMGAEVSKLGFTIMTGGGPGIMQAANRGAKDVGGFSIGCNIILPKEQQPNPYLDRWFECRYFFVRKVLMFKYSQAFVIMPGGIGTMDEFFEALTLIQTRKILDFPVVVMGKDYWQPVHQMMETMLASHMIDAADLNLMLFTDSVEEAVAHIQKHALEKYQTKRRMTFKRFRILGEK</sequence>
<dbReference type="PANTHER" id="PTHR43393:SF3">
    <property type="entry name" value="LYSINE DECARBOXYLASE-LIKE PROTEIN"/>
    <property type="match status" value="1"/>
</dbReference>
<comment type="similarity">
    <text evidence="2">Belongs to the LOG family.</text>
</comment>
<dbReference type="Pfam" id="PF03641">
    <property type="entry name" value="Lysine_decarbox"/>
    <property type="match status" value="1"/>
</dbReference>
<dbReference type="GO" id="GO:0008714">
    <property type="term" value="F:AMP nucleosidase activity"/>
    <property type="evidence" value="ECO:0007669"/>
    <property type="project" value="UniProtKB-EC"/>
</dbReference>
<dbReference type="Proteomes" id="UP001232063">
    <property type="component" value="Unassembled WGS sequence"/>
</dbReference>
<comment type="catalytic activity">
    <reaction evidence="1">
        <text>AMP + H2O = D-ribose 5-phosphate + adenine</text>
        <dbReference type="Rhea" id="RHEA:20129"/>
        <dbReference type="ChEBI" id="CHEBI:15377"/>
        <dbReference type="ChEBI" id="CHEBI:16708"/>
        <dbReference type="ChEBI" id="CHEBI:78346"/>
        <dbReference type="ChEBI" id="CHEBI:456215"/>
        <dbReference type="EC" id="3.2.2.4"/>
    </reaction>
</comment>
<name>A0AAE3R5S1_9BACT</name>
<dbReference type="EMBL" id="JASJOU010000011">
    <property type="protein sequence ID" value="MDJ1504284.1"/>
    <property type="molecule type" value="Genomic_DNA"/>
</dbReference>
<keyword evidence="2" id="KW-0378">Hydrolase</keyword>
<dbReference type="SUPFAM" id="SSF102405">
    <property type="entry name" value="MCP/YpsA-like"/>
    <property type="match status" value="1"/>
</dbReference>
<evidence type="ECO:0000313" key="3">
    <source>
        <dbReference type="EMBL" id="MDJ1504284.1"/>
    </source>
</evidence>
<gene>
    <name evidence="3" type="ORF">QNI22_26735</name>
</gene>